<dbReference type="AlphaFoldDB" id="W6Y1T1"/>
<dbReference type="GeneID" id="19153936"/>
<dbReference type="RefSeq" id="XP_007712023.1">
    <property type="nucleotide sequence ID" value="XM_007713833.1"/>
</dbReference>
<organism evidence="1 2">
    <name type="scientific">Cochliobolus carbonum (strain 26-R-13)</name>
    <name type="common">Maize leaf spot fungus</name>
    <name type="synonym">Bipolaris zeicola</name>
    <dbReference type="NCBI Taxonomy" id="930089"/>
    <lineage>
        <taxon>Eukaryota</taxon>
        <taxon>Fungi</taxon>
        <taxon>Dikarya</taxon>
        <taxon>Ascomycota</taxon>
        <taxon>Pezizomycotina</taxon>
        <taxon>Dothideomycetes</taxon>
        <taxon>Pleosporomycetidae</taxon>
        <taxon>Pleosporales</taxon>
        <taxon>Pleosporineae</taxon>
        <taxon>Pleosporaceae</taxon>
        <taxon>Bipolaris</taxon>
    </lineage>
</organism>
<proteinExistence type="predicted"/>
<reference evidence="1 2" key="1">
    <citation type="journal article" date="2013" name="PLoS Genet.">
        <title>Comparative genome structure, secondary metabolite, and effector coding capacity across Cochliobolus pathogens.</title>
        <authorList>
            <person name="Condon B.J."/>
            <person name="Leng Y."/>
            <person name="Wu D."/>
            <person name="Bushley K.E."/>
            <person name="Ohm R.A."/>
            <person name="Otillar R."/>
            <person name="Martin J."/>
            <person name="Schackwitz W."/>
            <person name="Grimwood J."/>
            <person name="MohdZainudin N."/>
            <person name="Xue C."/>
            <person name="Wang R."/>
            <person name="Manning V.A."/>
            <person name="Dhillon B."/>
            <person name="Tu Z.J."/>
            <person name="Steffenson B.J."/>
            <person name="Salamov A."/>
            <person name="Sun H."/>
            <person name="Lowry S."/>
            <person name="LaButti K."/>
            <person name="Han J."/>
            <person name="Copeland A."/>
            <person name="Lindquist E."/>
            <person name="Barry K."/>
            <person name="Schmutz J."/>
            <person name="Baker S.E."/>
            <person name="Ciuffetti L.M."/>
            <person name="Grigoriev I.V."/>
            <person name="Zhong S."/>
            <person name="Turgeon B.G."/>
        </authorList>
    </citation>
    <scope>NUCLEOTIDE SEQUENCE [LARGE SCALE GENOMIC DNA]</scope>
    <source>
        <strain evidence="1 2">26-R-13</strain>
    </source>
</reference>
<protein>
    <submittedName>
        <fullName evidence="1">Uncharacterized protein</fullName>
    </submittedName>
</protein>
<name>W6Y1T1_COCC2</name>
<accession>W6Y1T1</accession>
<dbReference type="KEGG" id="bze:COCCADRAFT_95369"/>
<gene>
    <name evidence="1" type="ORF">COCCADRAFT_95369</name>
</gene>
<evidence type="ECO:0000313" key="2">
    <source>
        <dbReference type="Proteomes" id="UP000053841"/>
    </source>
</evidence>
<dbReference type="Proteomes" id="UP000053841">
    <property type="component" value="Unassembled WGS sequence"/>
</dbReference>
<dbReference type="HOGENOM" id="CLU_2372481_0_0_1"/>
<evidence type="ECO:0000313" key="1">
    <source>
        <dbReference type="EMBL" id="EUC33677.1"/>
    </source>
</evidence>
<dbReference type="EMBL" id="KI964605">
    <property type="protein sequence ID" value="EUC33677.1"/>
    <property type="molecule type" value="Genomic_DNA"/>
</dbReference>
<keyword evidence="2" id="KW-1185">Reference proteome</keyword>
<sequence>MHRLSLDQDYDWYARGLGDRIIRATRCYYDANRLSVPNGAATASPVTTAKDPCMNIFTARHHQTRMYDADSRCASIFLSQAIVTRLARAQARRKE</sequence>